<evidence type="ECO:0000256" key="1">
    <source>
        <dbReference type="ARBA" id="ARBA00023286"/>
    </source>
</evidence>
<proteinExistence type="predicted"/>
<reference evidence="5" key="1">
    <citation type="submission" date="2017-08" db="EMBL/GenBank/DDBJ databases">
        <title>A dynamic microbial community with high functional redundancy inhabits the cold, oxic subseafloor aquifer.</title>
        <authorList>
            <person name="Tully B.J."/>
            <person name="Wheat C.G."/>
            <person name="Glazer B.T."/>
            <person name="Huber J.A."/>
        </authorList>
    </citation>
    <scope>NUCLEOTIDE SEQUENCE [LARGE SCALE GENOMIC DNA]</scope>
</reference>
<evidence type="ECO:0000313" key="4">
    <source>
        <dbReference type="EMBL" id="PCJ40231.1"/>
    </source>
</evidence>
<accession>A0A2A5C9R9</accession>
<dbReference type="PRINTS" id="PR00103">
    <property type="entry name" value="CAMPKINASE"/>
</dbReference>
<feature type="transmembrane region" description="Helical" evidence="2">
    <location>
        <begin position="407"/>
        <end position="425"/>
    </location>
</feature>
<dbReference type="Pfam" id="PF00027">
    <property type="entry name" value="cNMP_binding"/>
    <property type="match status" value="1"/>
</dbReference>
<dbReference type="GO" id="GO:0044877">
    <property type="term" value="F:protein-containing complex binding"/>
    <property type="evidence" value="ECO:0007669"/>
    <property type="project" value="TreeGrafter"/>
</dbReference>
<keyword evidence="1" id="KW-0407">Ion channel</keyword>
<dbReference type="PROSITE" id="PS50042">
    <property type="entry name" value="CNMP_BINDING_3"/>
    <property type="match status" value="1"/>
</dbReference>
<feature type="transmembrane region" description="Helical" evidence="2">
    <location>
        <begin position="380"/>
        <end position="400"/>
    </location>
</feature>
<feature type="transmembrane region" description="Helical" evidence="2">
    <location>
        <begin position="6"/>
        <end position="29"/>
    </location>
</feature>
<comment type="caution">
    <text evidence="4">The sequence shown here is derived from an EMBL/GenBank/DDBJ whole genome shotgun (WGS) entry which is preliminary data.</text>
</comment>
<feature type="transmembrane region" description="Helical" evidence="2">
    <location>
        <begin position="308"/>
        <end position="330"/>
    </location>
</feature>
<keyword evidence="1" id="KW-0406">Ion transport</keyword>
<feature type="transmembrane region" description="Helical" evidence="2">
    <location>
        <begin position="351"/>
        <end position="374"/>
    </location>
</feature>
<keyword evidence="2" id="KW-1133">Transmembrane helix</keyword>
<keyword evidence="2" id="KW-0812">Transmembrane</keyword>
<feature type="transmembrane region" description="Helical" evidence="2">
    <location>
        <begin position="66"/>
        <end position="87"/>
    </location>
</feature>
<keyword evidence="2" id="KW-0472">Membrane</keyword>
<dbReference type="AlphaFoldDB" id="A0A2A5C9R9"/>
<dbReference type="Gene3D" id="2.60.120.10">
    <property type="entry name" value="Jelly Rolls"/>
    <property type="match status" value="1"/>
</dbReference>
<dbReference type="SMART" id="SM00100">
    <property type="entry name" value="cNMP"/>
    <property type="match status" value="1"/>
</dbReference>
<keyword evidence="1" id="KW-0813">Transport</keyword>
<keyword evidence="1" id="KW-1071">Ligand-gated ion channel</keyword>
<evidence type="ECO:0000256" key="2">
    <source>
        <dbReference type="SAM" id="Phobius"/>
    </source>
</evidence>
<evidence type="ECO:0000259" key="3">
    <source>
        <dbReference type="PROSITE" id="PS50042"/>
    </source>
</evidence>
<dbReference type="GO" id="GO:0005221">
    <property type="term" value="F:intracellularly cyclic nucleotide-activated monoatomic cation channel activity"/>
    <property type="evidence" value="ECO:0007669"/>
    <property type="project" value="InterPro"/>
</dbReference>
<organism evidence="4 5">
    <name type="scientific">SAR86 cluster bacterium</name>
    <dbReference type="NCBI Taxonomy" id="2030880"/>
    <lineage>
        <taxon>Bacteria</taxon>
        <taxon>Pseudomonadati</taxon>
        <taxon>Pseudomonadota</taxon>
        <taxon>Gammaproteobacteria</taxon>
        <taxon>SAR86 cluster</taxon>
    </lineage>
</organism>
<feature type="domain" description="Cyclic nucleotide-binding" evidence="3">
    <location>
        <begin position="124"/>
        <end position="224"/>
    </location>
</feature>
<dbReference type="InterPro" id="IPR000595">
    <property type="entry name" value="cNMP-bd_dom"/>
</dbReference>
<dbReference type="InterPro" id="IPR014710">
    <property type="entry name" value="RmlC-like_jellyroll"/>
</dbReference>
<dbReference type="InterPro" id="IPR050866">
    <property type="entry name" value="CNG_cation_channel"/>
</dbReference>
<dbReference type="PANTHER" id="PTHR45638:SF11">
    <property type="entry name" value="CYCLIC NUCLEOTIDE-GATED CATION CHANNEL SUBUNIT A"/>
    <property type="match status" value="1"/>
</dbReference>
<gene>
    <name evidence="4" type="ORF">COA71_12035</name>
</gene>
<dbReference type="CDD" id="cd00038">
    <property type="entry name" value="CAP_ED"/>
    <property type="match status" value="1"/>
</dbReference>
<dbReference type="PANTHER" id="PTHR45638">
    <property type="entry name" value="CYCLIC NUCLEOTIDE-GATED CATION CHANNEL SUBUNIT A"/>
    <property type="match status" value="1"/>
</dbReference>
<dbReference type="InterPro" id="IPR018490">
    <property type="entry name" value="cNMP-bd_dom_sf"/>
</dbReference>
<dbReference type="SUPFAM" id="SSF51206">
    <property type="entry name" value="cAMP-binding domain-like"/>
    <property type="match status" value="1"/>
</dbReference>
<dbReference type="EMBL" id="NVWI01000010">
    <property type="protein sequence ID" value="PCJ40231.1"/>
    <property type="molecule type" value="Genomic_DNA"/>
</dbReference>
<evidence type="ECO:0000313" key="5">
    <source>
        <dbReference type="Proteomes" id="UP000228987"/>
    </source>
</evidence>
<dbReference type="Proteomes" id="UP000228987">
    <property type="component" value="Unassembled WGS sequence"/>
</dbReference>
<feature type="transmembrane region" description="Helical" evidence="2">
    <location>
        <begin position="36"/>
        <end position="54"/>
    </location>
</feature>
<name>A0A2A5C9R9_9GAMM</name>
<feature type="transmembrane region" description="Helical" evidence="2">
    <location>
        <begin position="283"/>
        <end position="302"/>
    </location>
</feature>
<protein>
    <recommendedName>
        <fullName evidence="3">Cyclic nucleotide-binding domain-containing protein</fullName>
    </recommendedName>
</protein>
<sequence length="428" mass="46060">MPESLALQAFIFGLISAASLPLGAIVARFWTPGNRVIAALMAFGGGALLAALTIDLVVESLNRGHYSQLAVGCLIGGFLFVALNAWINSQGGFLRKVGTTVSYLTRSKSKDFKRLFKRLSRSPLFNALPPQQIQHLVPLIERQTFQPGQALMTQGKEGENLYIIDQGQVRVVDEIQQRQLASLGADDVVGEISLLTGNLHTASVIADGEVSAWVLKKEDFDELVKVIPSFAKAIIEVTEHRLKELGAEKTLSEEQAEDWYDAAKHRVDDAITAPTASDVKEAAASYSAAPLAIWLGIFLDGIPESFVIGASMLHASISLSLIAGLFLSNFPEAFSSSLGMREQGYSFNRILIMWTSLMIFTGIGAWLGSVFFVGVELTTFSLVEGIAAGAMLTVIAETMLPEAYHRGGGVTGISTLLGFLAAIFFTTL</sequence>